<accession>A0A2T4SZS8</accession>
<name>A0A2T4SZS8_STAGA</name>
<sequence>MWSRYKYEVLWHDQSAYNDIRFLMNNDVEIEIIQQKIQYALNKQPSKGSIINAYCHLWGYFKKISTEQEKQLFKKLKTDFENHIITEKELIDFIKKLVDLYEVTYLKQSTIINKAHPNE</sequence>
<organism evidence="1 2">
    <name type="scientific">Staphylococcus gallinarum</name>
    <dbReference type="NCBI Taxonomy" id="1293"/>
    <lineage>
        <taxon>Bacteria</taxon>
        <taxon>Bacillati</taxon>
        <taxon>Bacillota</taxon>
        <taxon>Bacilli</taxon>
        <taxon>Bacillales</taxon>
        <taxon>Staphylococcaceae</taxon>
        <taxon>Staphylococcus</taxon>
    </lineage>
</organism>
<comment type="caution">
    <text evidence="1">The sequence shown here is derived from an EMBL/GenBank/DDBJ whole genome shotgun (WGS) entry which is preliminary data.</text>
</comment>
<evidence type="ECO:0000313" key="2">
    <source>
        <dbReference type="Proteomes" id="UP000283576"/>
    </source>
</evidence>
<dbReference type="Proteomes" id="UP000283576">
    <property type="component" value="Unassembled WGS sequence"/>
</dbReference>
<protein>
    <submittedName>
        <fullName evidence="1">DUF1722 domain-containing protein</fullName>
    </submittedName>
</protein>
<dbReference type="RefSeq" id="WP_107589510.1">
    <property type="nucleotide sequence ID" value="NZ_JAIBNG010000003.1"/>
</dbReference>
<reference evidence="1 2" key="1">
    <citation type="journal article" date="2016" name="Front. Microbiol.">
        <title>Comprehensive Phylogenetic Analysis of Bovine Non-aureus Staphylococci Species Based on Whole-Genome Sequencing.</title>
        <authorList>
            <person name="Naushad S."/>
            <person name="Barkema H.W."/>
            <person name="Luby C."/>
            <person name="Condas L.A."/>
            <person name="Nobrega D.B."/>
            <person name="Carson D.A."/>
            <person name="De Buck J."/>
        </authorList>
    </citation>
    <scope>NUCLEOTIDE SEQUENCE [LARGE SCALE GENOMIC DNA]</scope>
    <source>
        <strain evidence="1 2">SNUC 1388</strain>
    </source>
</reference>
<dbReference type="Pfam" id="PF08349">
    <property type="entry name" value="DUF1722"/>
    <property type="match status" value="1"/>
</dbReference>
<dbReference type="EMBL" id="QXRZ01000001">
    <property type="protein sequence ID" value="RIL44390.1"/>
    <property type="molecule type" value="Genomic_DNA"/>
</dbReference>
<gene>
    <name evidence="1" type="ORF">BUZ01_00025</name>
</gene>
<evidence type="ECO:0000313" key="1">
    <source>
        <dbReference type="EMBL" id="RIL44390.1"/>
    </source>
</evidence>
<dbReference type="InterPro" id="IPR013560">
    <property type="entry name" value="DUF1722"/>
</dbReference>
<dbReference type="AlphaFoldDB" id="A0A2T4SZS8"/>
<proteinExistence type="predicted"/>